<evidence type="ECO:0000256" key="2">
    <source>
        <dbReference type="ARBA" id="ARBA00022741"/>
    </source>
</evidence>
<dbReference type="KEGG" id="hmr:Hipma_0358"/>
<dbReference type="EMBL" id="CP002606">
    <property type="protein sequence ID" value="AEA33335.1"/>
    <property type="molecule type" value="Genomic_DNA"/>
</dbReference>
<evidence type="ECO:0000313" key="5">
    <source>
        <dbReference type="EMBL" id="AEA33335.1"/>
    </source>
</evidence>
<dbReference type="AlphaFoldDB" id="F2LTL0"/>
<dbReference type="PANTHER" id="PTHR43776">
    <property type="entry name" value="TRANSPORT ATP-BINDING PROTEIN"/>
    <property type="match status" value="1"/>
</dbReference>
<dbReference type="InterPro" id="IPR003439">
    <property type="entry name" value="ABC_transporter-like_ATP-bd"/>
</dbReference>
<keyword evidence="5" id="KW-0378">Hydrolase</keyword>
<name>F2LTL0_HIPMA</name>
<dbReference type="PROSITE" id="PS00211">
    <property type="entry name" value="ABC_TRANSPORTER_1"/>
    <property type="match status" value="1"/>
</dbReference>
<dbReference type="GO" id="GO:0016887">
    <property type="term" value="F:ATP hydrolysis activity"/>
    <property type="evidence" value="ECO:0007669"/>
    <property type="project" value="InterPro"/>
</dbReference>
<dbReference type="Proteomes" id="UP000008139">
    <property type="component" value="Chromosome"/>
</dbReference>
<dbReference type="GO" id="GO:0005524">
    <property type="term" value="F:ATP binding"/>
    <property type="evidence" value="ECO:0007669"/>
    <property type="project" value="UniProtKB-KW"/>
</dbReference>
<dbReference type="HOGENOM" id="CLU_000604_1_23_7"/>
<feature type="domain" description="ABC transporter" evidence="4">
    <location>
        <begin position="2"/>
        <end position="237"/>
    </location>
</feature>
<keyword evidence="1" id="KW-0813">Transport</keyword>
<accession>F2LTL0</accession>
<gene>
    <name evidence="5" type="ordered locus">Hipma_0358</name>
</gene>
<reference evidence="5 6" key="1">
    <citation type="journal article" date="2011" name="Stand. Genomic Sci.">
        <title>Complete genome sequence of the thermophilic sulfur-reducer Hippea maritima type strain (MH(2)).</title>
        <authorList>
            <person name="Huntemann M."/>
            <person name="Lu M."/>
            <person name="Nolan M."/>
            <person name="Lapidus A."/>
            <person name="Lucas S."/>
            <person name="Hammon N."/>
            <person name="Deshpande S."/>
            <person name="Cheng J.F."/>
            <person name="Tapia R."/>
            <person name="Han C."/>
            <person name="Goodwin L."/>
            <person name="Pitluck S."/>
            <person name="Liolios K."/>
            <person name="Pagani I."/>
            <person name="Ivanova N."/>
            <person name="Ovchinikova G."/>
            <person name="Pati A."/>
            <person name="Chen A."/>
            <person name="Palaniappan K."/>
            <person name="Land M."/>
            <person name="Hauser L."/>
            <person name="Jeffries C.D."/>
            <person name="Detter J.C."/>
            <person name="Brambilla E.M."/>
            <person name="Rohde M."/>
            <person name="Spring S."/>
            <person name="Goker M."/>
            <person name="Woyke T."/>
            <person name="Bristow J."/>
            <person name="Eisen J.A."/>
            <person name="Markowitz V."/>
            <person name="Hugenholtz P."/>
            <person name="Kyrpides N.C."/>
            <person name="Klenk H.P."/>
            <person name="Mavromatis K."/>
        </authorList>
    </citation>
    <scope>NUCLEOTIDE SEQUENCE [LARGE SCALE GENOMIC DNA]</scope>
    <source>
        <strain evidence="6">ATCC 700847 / DSM 10411 / MH2</strain>
    </source>
</reference>
<dbReference type="SUPFAM" id="SSF52540">
    <property type="entry name" value="P-loop containing nucleoside triphosphate hydrolases"/>
    <property type="match status" value="1"/>
</dbReference>
<dbReference type="GO" id="GO:0055085">
    <property type="term" value="P:transmembrane transport"/>
    <property type="evidence" value="ECO:0007669"/>
    <property type="project" value="UniProtKB-ARBA"/>
</dbReference>
<dbReference type="CDD" id="cd03257">
    <property type="entry name" value="ABC_NikE_OppD_transporters"/>
    <property type="match status" value="1"/>
</dbReference>
<dbReference type="Pfam" id="PF00005">
    <property type="entry name" value="ABC_tran"/>
    <property type="match status" value="1"/>
</dbReference>
<sequence length="288" mass="32882">MIELKGVYRRYKKGSYFKKEYVEVLRDVSIEINDGIHTGIIGESGAGKSTLCRIMSLLELPDKGNVFVDGDKIDRKNIKRKRGVVGMVFQDPITSLDPKMKIINTLKEASSNENKIKDICAEVNLDVSLLDKYPHQLSGGQQQRVAIARALLSDAKYIVFDEFSSALDVSTQARIVNLLCELNKDRKYSFVFVSHDVKLVGFLSDKIYVIYRGEVVEKVDDLSHVTHPYSEFLLNGRFTDDGIVKFDTCRNGCSFYHLCPYRRNKCCDQKPELLEIDKGHKVRCFLYD</sequence>
<evidence type="ECO:0000256" key="1">
    <source>
        <dbReference type="ARBA" id="ARBA00022448"/>
    </source>
</evidence>
<keyword evidence="2" id="KW-0547">Nucleotide-binding</keyword>
<evidence type="ECO:0000259" key="4">
    <source>
        <dbReference type="PROSITE" id="PS50893"/>
    </source>
</evidence>
<keyword evidence="3" id="KW-0067">ATP-binding</keyword>
<dbReference type="InterPro" id="IPR003593">
    <property type="entry name" value="AAA+_ATPase"/>
</dbReference>
<dbReference type="InterPro" id="IPR027417">
    <property type="entry name" value="P-loop_NTPase"/>
</dbReference>
<keyword evidence="6" id="KW-1185">Reference proteome</keyword>
<organism evidence="5 6">
    <name type="scientific">Hippea maritima (strain ATCC 700847 / DSM 10411 / MH2)</name>
    <dbReference type="NCBI Taxonomy" id="760142"/>
    <lineage>
        <taxon>Bacteria</taxon>
        <taxon>Pseudomonadati</taxon>
        <taxon>Campylobacterota</taxon>
        <taxon>Desulfurellia</taxon>
        <taxon>Desulfurellales</taxon>
        <taxon>Hippeaceae</taxon>
        <taxon>Hippea</taxon>
    </lineage>
</organism>
<dbReference type="PROSITE" id="PS50893">
    <property type="entry name" value="ABC_TRANSPORTER_2"/>
    <property type="match status" value="1"/>
</dbReference>
<evidence type="ECO:0000313" key="6">
    <source>
        <dbReference type="Proteomes" id="UP000008139"/>
    </source>
</evidence>
<protein>
    <submittedName>
        <fullName evidence="5">Fe(3+)-transporting ATPase</fullName>
        <ecNumber evidence="5">3.6.3.30</ecNumber>
    </submittedName>
</protein>
<dbReference type="SMART" id="SM00382">
    <property type="entry name" value="AAA"/>
    <property type="match status" value="1"/>
</dbReference>
<dbReference type="OrthoDB" id="9809450at2"/>
<evidence type="ECO:0000256" key="3">
    <source>
        <dbReference type="ARBA" id="ARBA00022840"/>
    </source>
</evidence>
<dbReference type="eggNOG" id="COG4608">
    <property type="taxonomic scope" value="Bacteria"/>
</dbReference>
<dbReference type="STRING" id="760142.Hipma_0358"/>
<dbReference type="InterPro" id="IPR017871">
    <property type="entry name" value="ABC_transporter-like_CS"/>
</dbReference>
<dbReference type="RefSeq" id="WP_013681379.1">
    <property type="nucleotide sequence ID" value="NC_015318.1"/>
</dbReference>
<dbReference type="EC" id="3.6.3.30" evidence="5"/>
<proteinExistence type="predicted"/>
<dbReference type="Gene3D" id="3.40.50.300">
    <property type="entry name" value="P-loop containing nucleotide triphosphate hydrolases"/>
    <property type="match status" value="1"/>
</dbReference>
<reference evidence="6" key="2">
    <citation type="submission" date="2011-03" db="EMBL/GenBank/DDBJ databases">
        <title>The complete genome of Hippea maritima DSM 10411.</title>
        <authorList>
            <consortium name="US DOE Joint Genome Institute (JGI-PGF)"/>
            <person name="Lucas S."/>
            <person name="Copeland A."/>
            <person name="Lapidus A."/>
            <person name="Bruce D."/>
            <person name="Goodwin L."/>
            <person name="Pitluck S."/>
            <person name="Peters L."/>
            <person name="Kyrpides N."/>
            <person name="Mavromatis K."/>
            <person name="Pagani I."/>
            <person name="Ivanova N."/>
            <person name="Mikhailova N."/>
            <person name="Lu M."/>
            <person name="Detter J.C."/>
            <person name="Tapia R."/>
            <person name="Han C."/>
            <person name="Land M."/>
            <person name="Hauser L."/>
            <person name="Markowitz V."/>
            <person name="Cheng J.-F."/>
            <person name="Hugenholtz P."/>
            <person name="Woyke T."/>
            <person name="Wu D."/>
            <person name="Spring S."/>
            <person name="Schroeder M."/>
            <person name="Brambilla E."/>
            <person name="Klenk H.-P."/>
            <person name="Eisen J.A."/>
        </authorList>
    </citation>
    <scope>NUCLEOTIDE SEQUENCE [LARGE SCALE GENOMIC DNA]</scope>
    <source>
        <strain evidence="6">ATCC 700847 / DSM 10411 / MH2</strain>
    </source>
</reference>
<dbReference type="InterPro" id="IPR050319">
    <property type="entry name" value="ABC_transp_ATP-bind"/>
</dbReference>
<dbReference type="InParanoid" id="F2LTL0"/>